<dbReference type="EMBL" id="CAAE01014555">
    <property type="protein sequence ID" value="CAF98307.1"/>
    <property type="molecule type" value="Genomic_DNA"/>
</dbReference>
<protein>
    <submittedName>
        <fullName evidence="2">(spotted green pufferfish) hypothetical protein</fullName>
    </submittedName>
</protein>
<comment type="caution">
    <text evidence="2">The sequence shown here is derived from an EMBL/GenBank/DDBJ whole genome shotgun (WGS) entry which is preliminary data.</text>
</comment>
<reference evidence="2" key="1">
    <citation type="journal article" date="2004" name="Nature">
        <title>Genome duplication in the teleost fish Tetraodon nigroviridis reveals the early vertebrate proto-karyotype.</title>
        <authorList>
            <person name="Jaillon O."/>
            <person name="Aury J.-M."/>
            <person name="Brunet F."/>
            <person name="Petit J.-L."/>
            <person name="Stange-Thomann N."/>
            <person name="Mauceli E."/>
            <person name="Bouneau L."/>
            <person name="Fischer C."/>
            <person name="Ozouf-Costaz C."/>
            <person name="Bernot A."/>
            <person name="Nicaud S."/>
            <person name="Jaffe D."/>
            <person name="Fisher S."/>
            <person name="Lutfalla G."/>
            <person name="Dossat C."/>
            <person name="Segurens B."/>
            <person name="Dasilva C."/>
            <person name="Salanoubat M."/>
            <person name="Levy M."/>
            <person name="Boudet N."/>
            <person name="Castellano S."/>
            <person name="Anthouard V."/>
            <person name="Jubin C."/>
            <person name="Castelli V."/>
            <person name="Katinka M."/>
            <person name="Vacherie B."/>
            <person name="Biemont C."/>
            <person name="Skalli Z."/>
            <person name="Cattolico L."/>
            <person name="Poulain J."/>
            <person name="De Berardinis V."/>
            <person name="Cruaud C."/>
            <person name="Duprat S."/>
            <person name="Brottier P."/>
            <person name="Coutanceau J.-P."/>
            <person name="Gouzy J."/>
            <person name="Parra G."/>
            <person name="Lardier G."/>
            <person name="Chapple C."/>
            <person name="McKernan K.J."/>
            <person name="McEwan P."/>
            <person name="Bosak S."/>
            <person name="Kellis M."/>
            <person name="Volff J.-N."/>
            <person name="Guigo R."/>
            <person name="Zody M.C."/>
            <person name="Mesirov J."/>
            <person name="Lindblad-Toh K."/>
            <person name="Birren B."/>
            <person name="Nusbaum C."/>
            <person name="Kahn D."/>
            <person name="Robinson-Rechavi M."/>
            <person name="Laudet V."/>
            <person name="Schachter V."/>
            <person name="Quetier F."/>
            <person name="Saurin W."/>
            <person name="Scarpelli C."/>
            <person name="Wincker P."/>
            <person name="Lander E.S."/>
            <person name="Weissenbach J."/>
            <person name="Roest Crollius H."/>
        </authorList>
    </citation>
    <scope>NUCLEOTIDE SEQUENCE [LARGE SCALE GENOMIC DNA]</scope>
</reference>
<proteinExistence type="predicted"/>
<organism evidence="2">
    <name type="scientific">Tetraodon nigroviridis</name>
    <name type="common">Spotted green pufferfish</name>
    <name type="synonym">Chelonodon nigroviridis</name>
    <dbReference type="NCBI Taxonomy" id="99883"/>
    <lineage>
        <taxon>Eukaryota</taxon>
        <taxon>Metazoa</taxon>
        <taxon>Chordata</taxon>
        <taxon>Craniata</taxon>
        <taxon>Vertebrata</taxon>
        <taxon>Euteleostomi</taxon>
        <taxon>Actinopterygii</taxon>
        <taxon>Neopterygii</taxon>
        <taxon>Teleostei</taxon>
        <taxon>Neoteleostei</taxon>
        <taxon>Acanthomorphata</taxon>
        <taxon>Eupercaria</taxon>
        <taxon>Tetraodontiformes</taxon>
        <taxon>Tetradontoidea</taxon>
        <taxon>Tetraodontidae</taxon>
        <taxon>Tetraodon</taxon>
    </lineage>
</organism>
<gene>
    <name evidence="2" type="ORF">GSTENG00015962001</name>
</gene>
<reference evidence="2" key="2">
    <citation type="submission" date="2004-02" db="EMBL/GenBank/DDBJ databases">
        <authorList>
            <consortium name="Genoscope"/>
            <consortium name="Whitehead Institute Centre for Genome Research"/>
        </authorList>
    </citation>
    <scope>NUCLEOTIDE SEQUENCE</scope>
</reference>
<dbReference type="KEGG" id="tng:GSTEN00015962G001"/>
<evidence type="ECO:0000313" key="2">
    <source>
        <dbReference type="EMBL" id="CAF98307.1"/>
    </source>
</evidence>
<feature type="region of interest" description="Disordered" evidence="1">
    <location>
        <begin position="69"/>
        <end position="90"/>
    </location>
</feature>
<name>Q4SM25_TETNG</name>
<evidence type="ECO:0000256" key="1">
    <source>
        <dbReference type="SAM" id="MobiDB-lite"/>
    </source>
</evidence>
<accession>Q4SM25</accession>
<dbReference type="AlphaFoldDB" id="Q4SM25"/>
<sequence length="90" mass="10278">MQPTLRPVRMREQLHTCLGLEIFLKHPWETGPYRCNPLAVPSIRQARRYGRERLLLVCQEMCSGRDATLAPTSTSKSGAYERPALPLNIE</sequence>